<feature type="compositionally biased region" description="Low complexity" evidence="1">
    <location>
        <begin position="40"/>
        <end position="58"/>
    </location>
</feature>
<proteinExistence type="predicted"/>
<dbReference type="InterPro" id="IPR011053">
    <property type="entry name" value="Single_hybrid_motif"/>
</dbReference>
<dbReference type="SUPFAM" id="SSF51230">
    <property type="entry name" value="Single hybrid motif"/>
    <property type="match status" value="1"/>
</dbReference>
<feature type="region of interest" description="Disordered" evidence="1">
    <location>
        <begin position="40"/>
        <end position="81"/>
    </location>
</feature>
<sequence length="242" mass="26841">MTTTRMTTAFYSSHYLDCSKNHVFCSGAAAAFVGSSSTSKRLMSSSSTRNDDNTNNNSNKEEENSSEKEQESETGSTITGSISFATATDEEYLSSSSSKKENNKHVEDIDYSLYTEPIIIEMPQLDDISDDKTNCYIEEWFKKENDIIYFGDVICDISTPDFSFGMQIDDEDDIGILKEIHIKEDIKVADFTPICPDRELGSGGSITGLLAVGVRYSYIGLVTKRSTGKTKNHSPFPALRVK</sequence>
<dbReference type="AlphaFoldDB" id="A0A1E7F3V2"/>
<evidence type="ECO:0008006" key="4">
    <source>
        <dbReference type="Google" id="ProtNLM"/>
    </source>
</evidence>
<gene>
    <name evidence="2" type="ORF">FRACYDRAFT_244134</name>
</gene>
<evidence type="ECO:0000313" key="2">
    <source>
        <dbReference type="EMBL" id="OEU12861.1"/>
    </source>
</evidence>
<evidence type="ECO:0000256" key="1">
    <source>
        <dbReference type="SAM" id="MobiDB-lite"/>
    </source>
</evidence>
<accession>A0A1E7F3V2</accession>
<dbReference type="EMBL" id="KV784364">
    <property type="protein sequence ID" value="OEU12861.1"/>
    <property type="molecule type" value="Genomic_DNA"/>
</dbReference>
<dbReference type="KEGG" id="fcy:FRACYDRAFT_244134"/>
<dbReference type="CDD" id="cd06849">
    <property type="entry name" value="lipoyl_domain"/>
    <property type="match status" value="1"/>
</dbReference>
<name>A0A1E7F3V2_9STRA</name>
<organism evidence="2 3">
    <name type="scientific">Fragilariopsis cylindrus CCMP1102</name>
    <dbReference type="NCBI Taxonomy" id="635003"/>
    <lineage>
        <taxon>Eukaryota</taxon>
        <taxon>Sar</taxon>
        <taxon>Stramenopiles</taxon>
        <taxon>Ochrophyta</taxon>
        <taxon>Bacillariophyta</taxon>
        <taxon>Bacillariophyceae</taxon>
        <taxon>Bacillariophycidae</taxon>
        <taxon>Bacillariales</taxon>
        <taxon>Bacillariaceae</taxon>
        <taxon>Fragilariopsis</taxon>
    </lineage>
</organism>
<dbReference type="Proteomes" id="UP000095751">
    <property type="component" value="Unassembled WGS sequence"/>
</dbReference>
<dbReference type="Gene3D" id="2.40.50.100">
    <property type="match status" value="1"/>
</dbReference>
<protein>
    <recommendedName>
        <fullName evidence="4">Lipoyl-binding domain-containing protein</fullName>
    </recommendedName>
</protein>
<evidence type="ECO:0000313" key="3">
    <source>
        <dbReference type="Proteomes" id="UP000095751"/>
    </source>
</evidence>
<dbReference type="OrthoDB" id="48332at2759"/>
<feature type="compositionally biased region" description="Basic and acidic residues" evidence="1">
    <location>
        <begin position="59"/>
        <end position="71"/>
    </location>
</feature>
<dbReference type="InParanoid" id="A0A1E7F3V2"/>
<reference evidence="2 3" key="1">
    <citation type="submission" date="2016-09" db="EMBL/GenBank/DDBJ databases">
        <title>Extensive genetic diversity and differential bi-allelic expression allows diatom success in the polar Southern Ocean.</title>
        <authorList>
            <consortium name="DOE Joint Genome Institute"/>
            <person name="Mock T."/>
            <person name="Otillar R.P."/>
            <person name="Strauss J."/>
            <person name="Dupont C."/>
            <person name="Frickenhaus S."/>
            <person name="Maumus F."/>
            <person name="Mcmullan M."/>
            <person name="Sanges R."/>
            <person name="Schmutz J."/>
            <person name="Toseland A."/>
            <person name="Valas R."/>
            <person name="Veluchamy A."/>
            <person name="Ward B.J."/>
            <person name="Allen A."/>
            <person name="Barry K."/>
            <person name="Falciatore A."/>
            <person name="Ferrante M."/>
            <person name="Fortunato A.E."/>
            <person name="Gloeckner G."/>
            <person name="Gruber A."/>
            <person name="Hipkin R."/>
            <person name="Janech M."/>
            <person name="Kroth P."/>
            <person name="Leese F."/>
            <person name="Lindquist E."/>
            <person name="Lyon B.R."/>
            <person name="Martin J."/>
            <person name="Mayer C."/>
            <person name="Parker M."/>
            <person name="Quesneville H."/>
            <person name="Raymond J."/>
            <person name="Uhlig C."/>
            <person name="Valentin K.U."/>
            <person name="Worden A.Z."/>
            <person name="Armbrust E.V."/>
            <person name="Bowler C."/>
            <person name="Green B."/>
            <person name="Moulton V."/>
            <person name="Van Oosterhout C."/>
            <person name="Grigoriev I."/>
        </authorList>
    </citation>
    <scope>NUCLEOTIDE SEQUENCE [LARGE SCALE GENOMIC DNA]</scope>
    <source>
        <strain evidence="2 3">CCMP1102</strain>
    </source>
</reference>
<keyword evidence="3" id="KW-1185">Reference proteome</keyword>